<evidence type="ECO:0000256" key="1">
    <source>
        <dbReference type="SAM" id="MobiDB-lite"/>
    </source>
</evidence>
<proteinExistence type="predicted"/>
<sequence>MSTERRRDRAAHSKRGVDQSNPDTDMSARDEVLVRGLIDWIPLQRLHYHTVRAHPGEPIQTIQQRVMTLIRDLVQDDLAEIGDLNGPDDRFAKWSTSLNESLDRVRQIYIDRFDEDTIWPWYAWLNLTPKGAAIAEEIEPNFASE</sequence>
<dbReference type="EMBL" id="JALN02000001">
    <property type="protein sequence ID" value="KDE98464.1"/>
    <property type="molecule type" value="Genomic_DNA"/>
</dbReference>
<dbReference type="eggNOG" id="ENOG5032CSR">
    <property type="taxonomic scope" value="Bacteria"/>
</dbReference>
<accession>A0A064CCW9</accession>
<gene>
    <name evidence="2" type="ORF">Y900_005790</name>
</gene>
<evidence type="ECO:0000313" key="2">
    <source>
        <dbReference type="EMBL" id="KDE98464.1"/>
    </source>
</evidence>
<dbReference type="Proteomes" id="UP000022835">
    <property type="component" value="Unassembled WGS sequence"/>
</dbReference>
<feature type="region of interest" description="Disordered" evidence="1">
    <location>
        <begin position="1"/>
        <end position="28"/>
    </location>
</feature>
<comment type="caution">
    <text evidence="2">The sequence shown here is derived from an EMBL/GenBank/DDBJ whole genome shotgun (WGS) entry which is preliminary data.</text>
</comment>
<name>A0A064CCW9_9MYCO</name>
<feature type="compositionally biased region" description="Basic and acidic residues" evidence="1">
    <location>
        <begin position="1"/>
        <end position="17"/>
    </location>
</feature>
<reference evidence="2" key="1">
    <citation type="submission" date="2014-05" db="EMBL/GenBank/DDBJ databases">
        <title>Genome sequence of Mycobacterium aromaticivorans strain JS19b1T (= DSM 45407T).</title>
        <authorList>
            <person name="Kwak Y."/>
            <person name="Park G.-S."/>
            <person name="Li Q.X."/>
            <person name="Lee S.-E."/>
            <person name="Shin J.-H."/>
        </authorList>
    </citation>
    <scope>NUCLEOTIDE SEQUENCE [LARGE SCALE GENOMIC DNA]</scope>
    <source>
        <strain evidence="2">JS19b1</strain>
    </source>
</reference>
<dbReference type="AlphaFoldDB" id="A0A064CCW9"/>
<keyword evidence="3" id="KW-1185">Reference proteome</keyword>
<protein>
    <submittedName>
        <fullName evidence="2">Uncharacterized protein</fullName>
    </submittedName>
</protein>
<evidence type="ECO:0000313" key="3">
    <source>
        <dbReference type="Proteomes" id="UP000022835"/>
    </source>
</evidence>
<organism evidence="2 3">
    <name type="scientific">Mycolicibacterium aromaticivorans JS19b1 = JCM 16368</name>
    <dbReference type="NCBI Taxonomy" id="1440774"/>
    <lineage>
        <taxon>Bacteria</taxon>
        <taxon>Bacillati</taxon>
        <taxon>Actinomycetota</taxon>
        <taxon>Actinomycetes</taxon>
        <taxon>Mycobacteriales</taxon>
        <taxon>Mycobacteriaceae</taxon>
        <taxon>Mycolicibacterium</taxon>
    </lineage>
</organism>